<sequence length="140" mass="14419">MPTNTSSRGYRTLAVCAVATAGGLLFAGPARSAVPEHPAGLEPGTVTYSGSVSCAGKFPNTVPTRVTLRALGSSVSDGVDSQSQPNAPYGPVDLVVPVNTNFKLAVTVTCTIPGGSSHQYHLKINQHDLSDDDTITLNLP</sequence>
<dbReference type="Proteomes" id="UP000663908">
    <property type="component" value="Chromosome"/>
</dbReference>
<organism evidence="2 3">
    <name type="scientific">Streptomyces cyanogenus</name>
    <dbReference type="NCBI Taxonomy" id="80860"/>
    <lineage>
        <taxon>Bacteria</taxon>
        <taxon>Bacillati</taxon>
        <taxon>Actinomycetota</taxon>
        <taxon>Actinomycetes</taxon>
        <taxon>Kitasatosporales</taxon>
        <taxon>Streptomycetaceae</taxon>
        <taxon>Streptomyces</taxon>
    </lineage>
</organism>
<dbReference type="RefSeq" id="WP_208034586.1">
    <property type="nucleotide sequence ID" value="NZ_CP071839.1"/>
</dbReference>
<dbReference type="EMBL" id="CP071839">
    <property type="protein sequence ID" value="QTE01084.1"/>
    <property type="molecule type" value="Genomic_DNA"/>
</dbReference>
<gene>
    <name evidence="2" type="ORF">S1361_27375</name>
</gene>
<keyword evidence="1" id="KW-0732">Signal</keyword>
<evidence type="ECO:0000256" key="1">
    <source>
        <dbReference type="SAM" id="SignalP"/>
    </source>
</evidence>
<reference evidence="2 3" key="1">
    <citation type="submission" date="2021-03" db="EMBL/GenBank/DDBJ databases">
        <title>Complete genome sequence of Streptomyces cyanogenus S136, producer of anticancer angucycline landomycin A.</title>
        <authorList>
            <person name="Hrab P."/>
            <person name="Ruckert C."/>
            <person name="Busche T."/>
            <person name="Ostash I."/>
            <person name="Kalinowski J."/>
            <person name="Fedorenko V."/>
            <person name="Yushchuk O."/>
            <person name="Ostash B."/>
        </authorList>
    </citation>
    <scope>NUCLEOTIDE SEQUENCE [LARGE SCALE GENOMIC DNA]</scope>
    <source>
        <strain evidence="2 3">S136</strain>
    </source>
</reference>
<keyword evidence="3" id="KW-1185">Reference proteome</keyword>
<name>A0ABX7TZF4_STRCY</name>
<proteinExistence type="predicted"/>
<evidence type="ECO:0000313" key="3">
    <source>
        <dbReference type="Proteomes" id="UP000663908"/>
    </source>
</evidence>
<accession>A0ABX7TZF4</accession>
<evidence type="ECO:0008006" key="4">
    <source>
        <dbReference type="Google" id="ProtNLM"/>
    </source>
</evidence>
<feature type="chain" id="PRO_5046719870" description="Secreted protein" evidence="1">
    <location>
        <begin position="33"/>
        <end position="140"/>
    </location>
</feature>
<protein>
    <recommendedName>
        <fullName evidence="4">Secreted protein</fullName>
    </recommendedName>
</protein>
<feature type="signal peptide" evidence="1">
    <location>
        <begin position="1"/>
        <end position="32"/>
    </location>
</feature>
<evidence type="ECO:0000313" key="2">
    <source>
        <dbReference type="EMBL" id="QTE01084.1"/>
    </source>
</evidence>